<evidence type="ECO:0000256" key="3">
    <source>
        <dbReference type="ARBA" id="ARBA00013192"/>
    </source>
</evidence>
<evidence type="ECO:0000256" key="5">
    <source>
        <dbReference type="ARBA" id="ARBA00023239"/>
    </source>
</evidence>
<evidence type="ECO:0000256" key="4">
    <source>
        <dbReference type="ARBA" id="ARBA00019707"/>
    </source>
</evidence>
<dbReference type="CDD" id="cd06978">
    <property type="entry name" value="cupin_EctC"/>
    <property type="match status" value="1"/>
</dbReference>
<dbReference type="Pfam" id="PF06339">
    <property type="entry name" value="Ectoine_synth"/>
    <property type="match status" value="1"/>
</dbReference>
<comment type="similarity">
    <text evidence="2">Belongs to the ectoine synthase family.</text>
</comment>
<dbReference type="PANTHER" id="PTHR39289">
    <property type="match status" value="1"/>
</dbReference>
<dbReference type="Gene3D" id="2.60.120.10">
    <property type="entry name" value="Jelly Rolls"/>
    <property type="match status" value="1"/>
</dbReference>
<evidence type="ECO:0000256" key="1">
    <source>
        <dbReference type="ARBA" id="ARBA00005181"/>
    </source>
</evidence>
<accession>A0ABY5TKF5</accession>
<dbReference type="SUPFAM" id="SSF51182">
    <property type="entry name" value="RmlC-like cupins"/>
    <property type="match status" value="1"/>
</dbReference>
<keyword evidence="5" id="KW-0456">Lyase</keyword>
<evidence type="ECO:0000313" key="8">
    <source>
        <dbReference type="EMBL" id="UVW34345.1"/>
    </source>
</evidence>
<gene>
    <name evidence="8" type="ORF">NYF23_09985</name>
</gene>
<evidence type="ECO:0000313" key="9">
    <source>
        <dbReference type="Proteomes" id="UP001059934"/>
    </source>
</evidence>
<evidence type="ECO:0000256" key="2">
    <source>
        <dbReference type="ARBA" id="ARBA00009637"/>
    </source>
</evidence>
<protein>
    <recommendedName>
        <fullName evidence="4">L-ectoine synthase</fullName>
        <ecNumber evidence="3">4.2.1.108</ecNumber>
    </recommendedName>
    <alternativeName>
        <fullName evidence="6">N-acetyldiaminobutyrate dehydratase</fullName>
    </alternativeName>
</protein>
<evidence type="ECO:0000256" key="6">
    <source>
        <dbReference type="ARBA" id="ARBA00033271"/>
    </source>
</evidence>
<proteinExistence type="inferred from homology"/>
<dbReference type="NCBIfam" id="NF009806">
    <property type="entry name" value="PRK13290.1"/>
    <property type="match status" value="1"/>
</dbReference>
<reference evidence="8" key="1">
    <citation type="submission" date="2022-08" db="EMBL/GenBank/DDBJ databases">
        <title>Catabolic pathway analysis in culturable SAR92 clade bacteria reveals their overlooked roles in DMSP degradation in coastal seas.</title>
        <authorList>
            <person name="He X."/>
            <person name="Zhang X."/>
            <person name="Zhang Y."/>
        </authorList>
    </citation>
    <scope>NUCLEOTIDE SEQUENCE</scope>
    <source>
        <strain evidence="8">H455</strain>
    </source>
</reference>
<dbReference type="InterPro" id="IPR010462">
    <property type="entry name" value="Ectoine_synth"/>
</dbReference>
<dbReference type="InterPro" id="IPR011051">
    <property type="entry name" value="RmlC_Cupin_sf"/>
</dbReference>
<comment type="pathway">
    <text evidence="1">Amine and polyamine biosynthesis; ectoine biosynthesis; L-ectoine from L-aspartate 4-semialdehyde: step 3/3.</text>
</comment>
<name>A0ABY5TKF5_9GAMM</name>
<comment type="catalytic activity">
    <reaction evidence="7">
        <text>(2S)-4-acetamido-2-aminobutanoate = L-ectoine + H2O</text>
        <dbReference type="Rhea" id="RHEA:17281"/>
        <dbReference type="ChEBI" id="CHEBI:15377"/>
        <dbReference type="ChEBI" id="CHEBI:58515"/>
        <dbReference type="ChEBI" id="CHEBI:58929"/>
        <dbReference type="EC" id="4.2.1.108"/>
    </reaction>
</comment>
<keyword evidence="9" id="KW-1185">Reference proteome</keyword>
<dbReference type="Proteomes" id="UP001059934">
    <property type="component" value="Chromosome"/>
</dbReference>
<evidence type="ECO:0000256" key="7">
    <source>
        <dbReference type="ARBA" id="ARBA00048714"/>
    </source>
</evidence>
<dbReference type="EMBL" id="CP103416">
    <property type="protein sequence ID" value="UVW34345.1"/>
    <property type="molecule type" value="Genomic_DNA"/>
</dbReference>
<sequence>MIIRKLQDITHSEREVNWGNGISRRFLLEKDGMGYSLTDTVVRANTSSLLEYKNHMEACYCISGSGLVVEASTGNSHEIEVGTMYALDKNDAHYLVAQDEDLRLICVFMPALAGHEAHSLDPESASAY</sequence>
<dbReference type="PANTHER" id="PTHR39289:SF1">
    <property type="entry name" value="L-ECTOINE SYNTHASE"/>
    <property type="match status" value="1"/>
</dbReference>
<dbReference type="InterPro" id="IPR014710">
    <property type="entry name" value="RmlC-like_jellyroll"/>
</dbReference>
<organism evidence="8 9">
    <name type="scientific">SAR92 clade bacterium H455</name>
    <dbReference type="NCBI Taxonomy" id="2974818"/>
    <lineage>
        <taxon>Bacteria</taxon>
        <taxon>Pseudomonadati</taxon>
        <taxon>Pseudomonadota</taxon>
        <taxon>Gammaproteobacteria</taxon>
        <taxon>Cellvibrionales</taxon>
        <taxon>Porticoccaceae</taxon>
        <taxon>SAR92 clade</taxon>
    </lineage>
</organism>
<dbReference type="EC" id="4.2.1.108" evidence="3"/>